<dbReference type="Proteomes" id="UP001501081">
    <property type="component" value="Unassembled WGS sequence"/>
</dbReference>
<dbReference type="RefSeq" id="WP_344769875.1">
    <property type="nucleotide sequence ID" value="NZ_BAABAK010000020.1"/>
</dbReference>
<keyword evidence="2" id="KW-1185">Reference proteome</keyword>
<evidence type="ECO:0000313" key="2">
    <source>
        <dbReference type="Proteomes" id="UP001501081"/>
    </source>
</evidence>
<proteinExistence type="predicted"/>
<reference evidence="2" key="1">
    <citation type="journal article" date="2019" name="Int. J. Syst. Evol. Microbiol.">
        <title>The Global Catalogue of Microorganisms (GCM) 10K type strain sequencing project: providing services to taxonomists for standard genome sequencing and annotation.</title>
        <authorList>
            <consortium name="The Broad Institute Genomics Platform"/>
            <consortium name="The Broad Institute Genome Sequencing Center for Infectious Disease"/>
            <person name="Wu L."/>
            <person name="Ma J."/>
        </authorList>
    </citation>
    <scope>NUCLEOTIDE SEQUENCE [LARGE SCALE GENOMIC DNA]</scope>
    <source>
        <strain evidence="2">JCM 17338</strain>
    </source>
</reference>
<sequence>MNAGIFKYILICCFALTLFFKASGALSVFKKSVSQIEYSESDKESTEKEEKQVEAEYLYDHLVSYHDLKSPVLIPTKVLLPLNFFIPAYFPEVLTPPPSSLV</sequence>
<comment type="caution">
    <text evidence="1">The sequence shown here is derived from an EMBL/GenBank/DDBJ whole genome shotgun (WGS) entry which is preliminary data.</text>
</comment>
<evidence type="ECO:0000313" key="1">
    <source>
        <dbReference type="EMBL" id="GAA3984004.1"/>
    </source>
</evidence>
<organism evidence="1 2">
    <name type="scientific">Pedobacter ginsengiterrae</name>
    <dbReference type="NCBI Taxonomy" id="871696"/>
    <lineage>
        <taxon>Bacteria</taxon>
        <taxon>Pseudomonadati</taxon>
        <taxon>Bacteroidota</taxon>
        <taxon>Sphingobacteriia</taxon>
        <taxon>Sphingobacteriales</taxon>
        <taxon>Sphingobacteriaceae</taxon>
        <taxon>Pedobacter</taxon>
    </lineage>
</organism>
<protein>
    <submittedName>
        <fullName evidence="1">Uncharacterized protein</fullName>
    </submittedName>
</protein>
<accession>A0ABP7QMY0</accession>
<name>A0ABP7QMY0_9SPHI</name>
<gene>
    <name evidence="1" type="ORF">GCM10022246_39790</name>
</gene>
<dbReference type="EMBL" id="BAABAK010000020">
    <property type="protein sequence ID" value="GAA3984004.1"/>
    <property type="molecule type" value="Genomic_DNA"/>
</dbReference>